<reference evidence="3" key="1">
    <citation type="submission" date="2018-06" db="EMBL/GenBank/DDBJ databases">
        <authorList>
            <person name="Zhirakovskaya E."/>
        </authorList>
    </citation>
    <scope>NUCLEOTIDE SEQUENCE</scope>
</reference>
<dbReference type="AlphaFoldDB" id="A0A3B1CX88"/>
<dbReference type="CDD" id="cd00555">
    <property type="entry name" value="Maf"/>
    <property type="match status" value="1"/>
</dbReference>
<sequence>MLKTKIPVYLASRSPRRKYLLKQIGLDFKTFSVELDEEILDGEHPIKTVKRLSLEKLKEAEKQVKEGIIVTADTIVVIDKDIIGKPRSMKEAKSFLKKLSGKTHFVYTGYSIKNILKNKIITDYSRTSVTFRKLSDKEITEYVKTGSPMDKAGAYGIQDDYGAVFISKIVGCYYNVMGLPLSKVFLSLKAVM</sequence>
<comment type="cofactor">
    <cofactor evidence="1">
        <name>a divalent metal cation</name>
        <dbReference type="ChEBI" id="CHEBI:60240"/>
    </cofactor>
</comment>
<evidence type="ECO:0000256" key="2">
    <source>
        <dbReference type="ARBA" id="ARBA00022801"/>
    </source>
</evidence>
<gene>
    <name evidence="3" type="ORF">MNBD_IGNAVI01-1779</name>
</gene>
<organism evidence="3">
    <name type="scientific">hydrothermal vent metagenome</name>
    <dbReference type="NCBI Taxonomy" id="652676"/>
    <lineage>
        <taxon>unclassified sequences</taxon>
        <taxon>metagenomes</taxon>
        <taxon>ecological metagenomes</taxon>
    </lineage>
</organism>
<dbReference type="Gene3D" id="3.90.950.10">
    <property type="match status" value="1"/>
</dbReference>
<dbReference type="PIRSF" id="PIRSF006305">
    <property type="entry name" value="Maf"/>
    <property type="match status" value="1"/>
</dbReference>
<dbReference type="SUPFAM" id="SSF52972">
    <property type="entry name" value="ITPase-like"/>
    <property type="match status" value="1"/>
</dbReference>
<dbReference type="EMBL" id="UOGD01000439">
    <property type="protein sequence ID" value="VAX29133.1"/>
    <property type="molecule type" value="Genomic_DNA"/>
</dbReference>
<name>A0A3B1CX88_9ZZZZ</name>
<proteinExistence type="inferred from homology"/>
<evidence type="ECO:0000313" key="3">
    <source>
        <dbReference type="EMBL" id="VAX29133.1"/>
    </source>
</evidence>
<dbReference type="Pfam" id="PF02545">
    <property type="entry name" value="Maf"/>
    <property type="match status" value="1"/>
</dbReference>
<protein>
    <submittedName>
        <fullName evidence="3">Septum formation protein Maf</fullName>
    </submittedName>
</protein>
<dbReference type="NCBIfam" id="TIGR00172">
    <property type="entry name" value="maf"/>
    <property type="match status" value="1"/>
</dbReference>
<dbReference type="PANTHER" id="PTHR43213">
    <property type="entry name" value="BIFUNCTIONAL DTTP/UTP PYROPHOSPHATASE/METHYLTRANSFERASE PROTEIN-RELATED"/>
    <property type="match status" value="1"/>
</dbReference>
<dbReference type="InterPro" id="IPR029001">
    <property type="entry name" value="ITPase-like_fam"/>
</dbReference>
<dbReference type="HAMAP" id="MF_00528">
    <property type="entry name" value="Maf"/>
    <property type="match status" value="1"/>
</dbReference>
<accession>A0A3B1CX88</accession>
<evidence type="ECO:0000256" key="1">
    <source>
        <dbReference type="ARBA" id="ARBA00001968"/>
    </source>
</evidence>
<keyword evidence="2" id="KW-0378">Hydrolase</keyword>
<dbReference type="PANTHER" id="PTHR43213:SF5">
    <property type="entry name" value="BIFUNCTIONAL DTTP_UTP PYROPHOSPHATASE_METHYLTRANSFERASE PROTEIN-RELATED"/>
    <property type="match status" value="1"/>
</dbReference>
<dbReference type="GO" id="GO:0047429">
    <property type="term" value="F:nucleoside triphosphate diphosphatase activity"/>
    <property type="evidence" value="ECO:0007669"/>
    <property type="project" value="InterPro"/>
</dbReference>
<dbReference type="InterPro" id="IPR003697">
    <property type="entry name" value="Maf-like"/>
</dbReference>